<evidence type="ECO:0000256" key="12">
    <source>
        <dbReference type="ARBA" id="ARBA00023136"/>
    </source>
</evidence>
<dbReference type="PROSITE" id="PS00107">
    <property type="entry name" value="PROTEIN_KINASE_ATP"/>
    <property type="match status" value="1"/>
</dbReference>
<evidence type="ECO:0000256" key="7">
    <source>
        <dbReference type="ARBA" id="ARBA00022734"/>
    </source>
</evidence>
<dbReference type="InterPro" id="IPR000719">
    <property type="entry name" value="Prot_kinase_dom"/>
</dbReference>
<sequence length="797" mass="89943">MAFAFLLFSFIFLQPMSVVAQIAGNISFGASIHATENSSPWISPSGDFAFGFRQLDNDKDLFLVAIWYNKIPDKTIVWYANGDKPVPSGSKLELFYDTGLVVNGPQGELLWKAKTSNTTFVAYGFMNDTGNFVLLNENLLVVWESFKNPTDTMLPTQILEINGVLSSRHRENNFSRGRFQFRLREDGNAVLTPMDLLSDNTYDPYYITSTGDAINSTNSGYQVIFDESGYFYVLSRNNTKFYLTPKGNVPAANSYHRATLNFDGVFTLSYHPKDFTANQSWTVIKTIPDNICRSIYGEIGSGACGYNNICTLKNDSRPSCKCPPKYSLLDPNDEYGSCKPDFILGCQADGQWSQEDLYDIEELPNTDWPTSDYELSQPFTEQQCRESCLKDCLCAISIFRAGDKCWKKKLPLSNGRTDNIFYGLKAFVKVGRGDQLNPPPLLPNKNSQEKSQNKLIILLAVLLTSLVIVSWLGFIFIYRNKRTIVPRDSDVETNLRCFTYRELQEATNGFKLELGRGAFGVVYKGTITLGSSVQVAVKKLNNIAQDGEREFRTEVNVIGQTHHKNLVRLLGFCEEGTQRLLVYEFLSNGTLANLLFGEFKPSWNERLQIAFGIARGLLYLHEECSTQIIHCDIKPQNILLDEYYNARISDFGLAKLLSLDQSQTSTAIRGTKGYVAPEWFRNLPVTVKVDVYSFGVLLLEIICCRRSVDMDALGSEKIILNYWAYDCYQQGTLDAIVENDVEALDDRGKLERFLMVAIWCIQEDPSLRPTMKKVTQMLEGVLQVPVPPCPTPYNLTN</sequence>
<reference evidence="25" key="1">
    <citation type="submission" date="2025-08" db="UniProtKB">
        <authorList>
            <consortium name="RefSeq"/>
        </authorList>
    </citation>
    <scope>IDENTIFICATION</scope>
    <source>
        <tissue evidence="25">Fruit stalk</tissue>
    </source>
</reference>
<dbReference type="InterPro" id="IPR024171">
    <property type="entry name" value="SRK-like_kinase"/>
</dbReference>
<dbReference type="Gene3D" id="3.30.200.20">
    <property type="entry name" value="Phosphorylase Kinase, domain 1"/>
    <property type="match status" value="1"/>
</dbReference>
<evidence type="ECO:0000313" key="25">
    <source>
        <dbReference type="RefSeq" id="XP_022754315.1"/>
    </source>
</evidence>
<dbReference type="GO" id="GO:0004674">
    <property type="term" value="F:protein serine/threonine kinase activity"/>
    <property type="evidence" value="ECO:0007669"/>
    <property type="project" value="UniProtKB-KW"/>
</dbReference>
<dbReference type="FunFam" id="2.90.10.30:FF:000001">
    <property type="entry name" value="Serine/threonine-protein kinase"/>
    <property type="match status" value="1"/>
</dbReference>
<dbReference type="InterPro" id="IPR011009">
    <property type="entry name" value="Kinase-like_dom_sf"/>
</dbReference>
<keyword evidence="5 20" id="KW-0812">Transmembrane</keyword>
<dbReference type="GO" id="GO:0005524">
    <property type="term" value="F:ATP binding"/>
    <property type="evidence" value="ECO:0007669"/>
    <property type="project" value="UniProtKB-UniRule"/>
</dbReference>
<evidence type="ECO:0000256" key="6">
    <source>
        <dbReference type="ARBA" id="ARBA00022729"/>
    </source>
</evidence>
<dbReference type="AlphaFoldDB" id="A0A6P5ZPJ1"/>
<keyword evidence="4 18" id="KW-0808">Transferase</keyword>
<evidence type="ECO:0000256" key="18">
    <source>
        <dbReference type="PIRNR" id="PIRNR000641"/>
    </source>
</evidence>
<dbReference type="PANTHER" id="PTHR47976:SF15">
    <property type="entry name" value="G-TYPE LECTIN S-RECEPTOR-LIKE SERINE_THREONINE-PROTEIN KINASE RLK1"/>
    <property type="match status" value="1"/>
</dbReference>
<dbReference type="FunFam" id="3.30.200.20:FF:000059">
    <property type="entry name" value="S-receptor-like serine/threonine-protein kinase"/>
    <property type="match status" value="1"/>
</dbReference>
<dbReference type="PROSITE" id="PS00108">
    <property type="entry name" value="PROTEIN_KINASE_ST"/>
    <property type="match status" value="1"/>
</dbReference>
<organism evidence="24 25">
    <name type="scientific">Durio zibethinus</name>
    <name type="common">Durian</name>
    <dbReference type="NCBI Taxonomy" id="66656"/>
    <lineage>
        <taxon>Eukaryota</taxon>
        <taxon>Viridiplantae</taxon>
        <taxon>Streptophyta</taxon>
        <taxon>Embryophyta</taxon>
        <taxon>Tracheophyta</taxon>
        <taxon>Spermatophyta</taxon>
        <taxon>Magnoliopsida</taxon>
        <taxon>eudicotyledons</taxon>
        <taxon>Gunneridae</taxon>
        <taxon>Pentapetalae</taxon>
        <taxon>rosids</taxon>
        <taxon>malvids</taxon>
        <taxon>Malvales</taxon>
        <taxon>Malvaceae</taxon>
        <taxon>Helicteroideae</taxon>
        <taxon>Durio</taxon>
    </lineage>
</organism>
<evidence type="ECO:0000256" key="5">
    <source>
        <dbReference type="ARBA" id="ARBA00022692"/>
    </source>
</evidence>
<keyword evidence="14" id="KW-0675">Receptor</keyword>
<protein>
    <recommendedName>
        <fullName evidence="18">Receptor-like serine/threonine-protein kinase</fullName>
        <ecNumber evidence="18">2.7.11.1</ecNumber>
    </recommendedName>
</protein>
<dbReference type="FunFam" id="2.90.10.10:FF:000013">
    <property type="entry name" value="G-type lectin S-receptor-like serine/threonine-protein kinase LECRK1"/>
    <property type="match status" value="1"/>
</dbReference>
<feature type="domain" description="Protein kinase" evidence="22">
    <location>
        <begin position="508"/>
        <end position="782"/>
    </location>
</feature>
<keyword evidence="2 18" id="KW-0723">Serine/threonine-protein kinase</keyword>
<keyword evidence="12 20" id="KW-0472">Membrane</keyword>
<evidence type="ECO:0000256" key="21">
    <source>
        <dbReference type="SAM" id="SignalP"/>
    </source>
</evidence>
<feature type="transmembrane region" description="Helical" evidence="20">
    <location>
        <begin position="455"/>
        <end position="478"/>
    </location>
</feature>
<dbReference type="CDD" id="cd14066">
    <property type="entry name" value="STKc_IRAK"/>
    <property type="match status" value="1"/>
</dbReference>
<feature type="signal peptide" evidence="21">
    <location>
        <begin position="1"/>
        <end position="20"/>
    </location>
</feature>
<evidence type="ECO:0000256" key="20">
    <source>
        <dbReference type="SAM" id="Phobius"/>
    </source>
</evidence>
<keyword evidence="10 18" id="KW-0067">ATP-binding</keyword>
<feature type="binding site" evidence="19">
    <location>
        <position position="539"/>
    </location>
    <ligand>
        <name>ATP</name>
        <dbReference type="ChEBI" id="CHEBI:30616"/>
    </ligand>
</feature>
<evidence type="ECO:0000259" key="22">
    <source>
        <dbReference type="PROSITE" id="PS50011"/>
    </source>
</evidence>
<comment type="similarity">
    <text evidence="18">Belongs to the protein kinase superfamily. Ser/Thr protein kinase family.</text>
</comment>
<name>A0A6P5ZPJ1_DURZI</name>
<evidence type="ECO:0000256" key="15">
    <source>
        <dbReference type="ARBA" id="ARBA00023180"/>
    </source>
</evidence>
<keyword evidence="13" id="KW-1015">Disulfide bond</keyword>
<dbReference type="EC" id="2.7.11.1" evidence="18"/>
<feature type="domain" description="Bulb-type lectin" evidence="23">
    <location>
        <begin position="33"/>
        <end position="147"/>
    </location>
</feature>
<keyword evidence="6 21" id="KW-0732">Signal</keyword>
<proteinExistence type="inferred from homology"/>
<evidence type="ECO:0000256" key="19">
    <source>
        <dbReference type="PROSITE-ProRule" id="PRU10141"/>
    </source>
</evidence>
<dbReference type="SMART" id="SM00108">
    <property type="entry name" value="B_lectin"/>
    <property type="match status" value="1"/>
</dbReference>
<dbReference type="InterPro" id="IPR001480">
    <property type="entry name" value="Bulb-type_lectin_dom"/>
</dbReference>
<dbReference type="SUPFAM" id="SSF51110">
    <property type="entry name" value="alpha-D-mannose-specific plant lectins"/>
    <property type="match status" value="1"/>
</dbReference>
<dbReference type="Proteomes" id="UP000515121">
    <property type="component" value="Unplaced"/>
</dbReference>
<evidence type="ECO:0000256" key="10">
    <source>
        <dbReference type="ARBA" id="ARBA00022840"/>
    </source>
</evidence>
<evidence type="ECO:0000256" key="4">
    <source>
        <dbReference type="ARBA" id="ARBA00022679"/>
    </source>
</evidence>
<evidence type="ECO:0000256" key="8">
    <source>
        <dbReference type="ARBA" id="ARBA00022741"/>
    </source>
</evidence>
<dbReference type="InterPro" id="IPR008271">
    <property type="entry name" value="Ser/Thr_kinase_AS"/>
</dbReference>
<dbReference type="GeneID" id="111302766"/>
<evidence type="ECO:0000256" key="2">
    <source>
        <dbReference type="ARBA" id="ARBA00022527"/>
    </source>
</evidence>
<dbReference type="FunFam" id="1.10.510.10:FF:000237">
    <property type="entry name" value="G-type lectin S-receptor-like serine/threonine-protein kinase"/>
    <property type="match status" value="1"/>
</dbReference>
<evidence type="ECO:0000256" key="17">
    <source>
        <dbReference type="ARBA" id="ARBA00048679"/>
    </source>
</evidence>
<keyword evidence="3" id="KW-0245">EGF-like domain</keyword>
<dbReference type="SMART" id="SM00220">
    <property type="entry name" value="S_TKc"/>
    <property type="match status" value="1"/>
</dbReference>
<dbReference type="PROSITE" id="PS50011">
    <property type="entry name" value="PROTEIN_KINASE_DOM"/>
    <property type="match status" value="1"/>
</dbReference>
<feature type="chain" id="PRO_5028415241" description="Receptor-like serine/threonine-protein kinase" evidence="21">
    <location>
        <begin position="21"/>
        <end position="797"/>
    </location>
</feature>
<accession>A0A6P5ZPJ1</accession>
<dbReference type="KEGG" id="dzi:111302766"/>
<evidence type="ECO:0000256" key="1">
    <source>
        <dbReference type="ARBA" id="ARBA00004479"/>
    </source>
</evidence>
<dbReference type="Gene3D" id="1.10.510.10">
    <property type="entry name" value="Transferase(Phosphotransferase) domain 1"/>
    <property type="match status" value="1"/>
</dbReference>
<keyword evidence="8 18" id="KW-0547">Nucleotide-binding</keyword>
<dbReference type="InterPro" id="IPR051343">
    <property type="entry name" value="G-type_lectin_kinases/EP1-like"/>
</dbReference>
<dbReference type="GO" id="GO:0030246">
    <property type="term" value="F:carbohydrate binding"/>
    <property type="evidence" value="ECO:0007669"/>
    <property type="project" value="UniProtKB-KW"/>
</dbReference>
<dbReference type="Gene3D" id="2.90.10.10">
    <property type="entry name" value="Bulb-type lectin domain"/>
    <property type="match status" value="2"/>
</dbReference>
<comment type="catalytic activity">
    <reaction evidence="16 18">
        <text>L-threonyl-[protein] + ATP = O-phospho-L-threonyl-[protein] + ADP + H(+)</text>
        <dbReference type="Rhea" id="RHEA:46608"/>
        <dbReference type="Rhea" id="RHEA-COMP:11060"/>
        <dbReference type="Rhea" id="RHEA-COMP:11605"/>
        <dbReference type="ChEBI" id="CHEBI:15378"/>
        <dbReference type="ChEBI" id="CHEBI:30013"/>
        <dbReference type="ChEBI" id="CHEBI:30616"/>
        <dbReference type="ChEBI" id="CHEBI:61977"/>
        <dbReference type="ChEBI" id="CHEBI:456216"/>
        <dbReference type="EC" id="2.7.11.1"/>
    </reaction>
</comment>
<dbReference type="SUPFAM" id="SSF56112">
    <property type="entry name" value="Protein kinase-like (PK-like)"/>
    <property type="match status" value="1"/>
</dbReference>
<dbReference type="InterPro" id="IPR017441">
    <property type="entry name" value="Protein_kinase_ATP_BS"/>
</dbReference>
<keyword evidence="7" id="KW-0430">Lectin</keyword>
<dbReference type="Pfam" id="PF01453">
    <property type="entry name" value="B_lectin"/>
    <property type="match status" value="1"/>
</dbReference>
<dbReference type="InterPro" id="IPR036426">
    <property type="entry name" value="Bulb-type_lectin_dom_sf"/>
</dbReference>
<dbReference type="PIRSF" id="PIRSF000641">
    <property type="entry name" value="SRK"/>
    <property type="match status" value="1"/>
</dbReference>
<dbReference type="RefSeq" id="XP_022754315.1">
    <property type="nucleotide sequence ID" value="XM_022898580.1"/>
</dbReference>
<evidence type="ECO:0000256" key="13">
    <source>
        <dbReference type="ARBA" id="ARBA00023157"/>
    </source>
</evidence>
<comment type="catalytic activity">
    <reaction evidence="17 18">
        <text>L-seryl-[protein] + ATP = O-phospho-L-seryl-[protein] + ADP + H(+)</text>
        <dbReference type="Rhea" id="RHEA:17989"/>
        <dbReference type="Rhea" id="RHEA-COMP:9863"/>
        <dbReference type="Rhea" id="RHEA-COMP:11604"/>
        <dbReference type="ChEBI" id="CHEBI:15378"/>
        <dbReference type="ChEBI" id="CHEBI:29999"/>
        <dbReference type="ChEBI" id="CHEBI:30616"/>
        <dbReference type="ChEBI" id="CHEBI:83421"/>
        <dbReference type="ChEBI" id="CHEBI:456216"/>
        <dbReference type="EC" id="2.7.11.1"/>
    </reaction>
</comment>
<dbReference type="OrthoDB" id="1930390at2759"/>
<evidence type="ECO:0000256" key="16">
    <source>
        <dbReference type="ARBA" id="ARBA00047899"/>
    </source>
</evidence>
<evidence type="ECO:0000256" key="9">
    <source>
        <dbReference type="ARBA" id="ARBA00022777"/>
    </source>
</evidence>
<dbReference type="GO" id="GO:0016020">
    <property type="term" value="C:membrane"/>
    <property type="evidence" value="ECO:0007669"/>
    <property type="project" value="UniProtKB-SubCell"/>
</dbReference>
<evidence type="ECO:0000256" key="14">
    <source>
        <dbReference type="ARBA" id="ARBA00023170"/>
    </source>
</evidence>
<gene>
    <name evidence="25" type="primary">LOC111302766</name>
</gene>
<evidence type="ECO:0000313" key="24">
    <source>
        <dbReference type="Proteomes" id="UP000515121"/>
    </source>
</evidence>
<keyword evidence="24" id="KW-1185">Reference proteome</keyword>
<keyword evidence="9 18" id="KW-0418">Kinase</keyword>
<keyword evidence="11 20" id="KW-1133">Transmembrane helix</keyword>
<evidence type="ECO:0000256" key="3">
    <source>
        <dbReference type="ARBA" id="ARBA00022536"/>
    </source>
</evidence>
<keyword evidence="15" id="KW-0325">Glycoprotein</keyword>
<comment type="subcellular location">
    <subcellularLocation>
        <location evidence="1">Membrane</location>
        <topology evidence="1">Single-pass type I membrane protein</topology>
    </subcellularLocation>
</comment>
<dbReference type="PANTHER" id="PTHR47976">
    <property type="entry name" value="G-TYPE LECTIN S-RECEPTOR-LIKE SERINE/THREONINE-PROTEIN KINASE SD2-5"/>
    <property type="match status" value="1"/>
</dbReference>
<dbReference type="PROSITE" id="PS50927">
    <property type="entry name" value="BULB_LECTIN"/>
    <property type="match status" value="1"/>
</dbReference>
<dbReference type="Pfam" id="PF00069">
    <property type="entry name" value="Pkinase"/>
    <property type="match status" value="1"/>
</dbReference>
<evidence type="ECO:0000256" key="11">
    <source>
        <dbReference type="ARBA" id="ARBA00022989"/>
    </source>
</evidence>
<evidence type="ECO:0000259" key="23">
    <source>
        <dbReference type="PROSITE" id="PS50927"/>
    </source>
</evidence>